<comment type="similarity">
    <text evidence="5 14">Belongs to the RNase HII family. RnhC subfamily.</text>
</comment>
<feature type="binding site" evidence="14 15">
    <location>
        <position position="208"/>
    </location>
    <ligand>
        <name>a divalent metal cation</name>
        <dbReference type="ChEBI" id="CHEBI:60240"/>
    </ligand>
</feature>
<dbReference type="PIRSF" id="PIRSF037748">
    <property type="entry name" value="RnhC"/>
    <property type="match status" value="1"/>
</dbReference>
<keyword evidence="19" id="KW-1185">Reference proteome</keyword>
<evidence type="ECO:0000256" key="7">
    <source>
        <dbReference type="ARBA" id="ARBA00021407"/>
    </source>
</evidence>
<evidence type="ECO:0000256" key="11">
    <source>
        <dbReference type="ARBA" id="ARBA00022759"/>
    </source>
</evidence>
<accession>A0A923L6V8</accession>
<dbReference type="GO" id="GO:0032299">
    <property type="term" value="C:ribonuclease H2 complex"/>
    <property type="evidence" value="ECO:0007669"/>
    <property type="project" value="TreeGrafter"/>
</dbReference>
<dbReference type="Pfam" id="PF01351">
    <property type="entry name" value="RNase_HII"/>
    <property type="match status" value="1"/>
</dbReference>
<evidence type="ECO:0000256" key="15">
    <source>
        <dbReference type="PROSITE-ProRule" id="PRU01319"/>
    </source>
</evidence>
<evidence type="ECO:0000259" key="17">
    <source>
        <dbReference type="PROSITE" id="PS51975"/>
    </source>
</evidence>
<feature type="domain" description="RNase H type-2" evidence="17">
    <location>
        <begin position="96"/>
        <end position="313"/>
    </location>
</feature>
<comment type="caution">
    <text evidence="18">The sequence shown here is derived from an EMBL/GenBank/DDBJ whole genome shotgun (WGS) entry which is preliminary data.</text>
</comment>
<dbReference type="GO" id="GO:0043137">
    <property type="term" value="P:DNA replication, removal of RNA primer"/>
    <property type="evidence" value="ECO:0007669"/>
    <property type="project" value="TreeGrafter"/>
</dbReference>
<dbReference type="InterPro" id="IPR012337">
    <property type="entry name" value="RNaseH-like_sf"/>
</dbReference>
<dbReference type="Gene3D" id="3.30.420.10">
    <property type="entry name" value="Ribonuclease H-like superfamily/Ribonuclease H"/>
    <property type="match status" value="1"/>
</dbReference>
<protein>
    <recommendedName>
        <fullName evidence="7 14">Ribonuclease HIII</fullName>
        <shortName evidence="14">RNase HIII</shortName>
        <ecNumber evidence="6 14">3.1.26.4</ecNumber>
    </recommendedName>
</protein>
<keyword evidence="9 14" id="KW-0540">Nuclease</keyword>
<dbReference type="CDD" id="cd06590">
    <property type="entry name" value="RNase_HII_bacteria_HIII_like"/>
    <property type="match status" value="1"/>
</dbReference>
<dbReference type="InterPro" id="IPR024567">
    <property type="entry name" value="RNase_HII/HIII_dom"/>
</dbReference>
<evidence type="ECO:0000256" key="8">
    <source>
        <dbReference type="ARBA" id="ARBA00022490"/>
    </source>
</evidence>
<evidence type="ECO:0000256" key="16">
    <source>
        <dbReference type="SAM" id="MobiDB-lite"/>
    </source>
</evidence>
<evidence type="ECO:0000256" key="12">
    <source>
        <dbReference type="ARBA" id="ARBA00022801"/>
    </source>
</evidence>
<comment type="catalytic activity">
    <reaction evidence="1 14 15">
        <text>Endonucleolytic cleavage to 5'-phosphomonoester.</text>
        <dbReference type="EC" id="3.1.26.4"/>
    </reaction>
</comment>
<evidence type="ECO:0000256" key="1">
    <source>
        <dbReference type="ARBA" id="ARBA00000077"/>
    </source>
</evidence>
<dbReference type="GO" id="GO:0005737">
    <property type="term" value="C:cytoplasm"/>
    <property type="evidence" value="ECO:0007669"/>
    <property type="project" value="UniProtKB-SubCell"/>
</dbReference>
<proteinExistence type="inferred from homology"/>
<dbReference type="PANTHER" id="PTHR10954:SF23">
    <property type="entry name" value="RIBONUCLEASE"/>
    <property type="match status" value="1"/>
</dbReference>
<evidence type="ECO:0000313" key="19">
    <source>
        <dbReference type="Proteomes" id="UP000637359"/>
    </source>
</evidence>
<comment type="function">
    <text evidence="3 14">Endonuclease that specifically degrades the RNA of RNA-DNA hybrids.</text>
</comment>
<dbReference type="Gene3D" id="3.30.310.10">
    <property type="entry name" value="TATA-Binding Protein"/>
    <property type="match status" value="1"/>
</dbReference>
<dbReference type="CDD" id="cd14796">
    <property type="entry name" value="RNAse_HIII_N"/>
    <property type="match status" value="1"/>
</dbReference>
<dbReference type="InterPro" id="IPR004641">
    <property type="entry name" value="RNase_HIII"/>
</dbReference>
<dbReference type="SUPFAM" id="SSF53098">
    <property type="entry name" value="Ribonuclease H-like"/>
    <property type="match status" value="1"/>
</dbReference>
<keyword evidence="12 14" id="KW-0378">Hydrolase</keyword>
<dbReference type="GO" id="GO:0004523">
    <property type="term" value="F:RNA-DNA hybrid ribonuclease activity"/>
    <property type="evidence" value="ECO:0007669"/>
    <property type="project" value="UniProtKB-UniRule"/>
</dbReference>
<sequence>MSQNVLLLANEVMEKMKQYYHKSLTTTPQGAVFRAKTSNVVITAYKSGKVLFQGKHANEEMDKWSDQSNVVESKNPKQYKSSSNTLYTPPDTLFTASHIGSDEAGTGDYFGPITVASAFISSSQISLLKEIGVKDSKNLTDEKIIQLAKEIAQMRIPYSLLILHNPKYNSLQKKGWSQGKMKAMLHHHAIRKLLTKIESTPYEGILIDQFCEPNVYKKHIASEKGQLPNKTYFMTKAESHSIAVATASIIARASFVKEMDKLSEQVGIELRKGASKLVDQTIARIIREQGEDVLQTCAKVHFANTQKARQYLS</sequence>
<dbReference type="InterPro" id="IPR001352">
    <property type="entry name" value="RNase_HII/HIII"/>
</dbReference>
<dbReference type="InterPro" id="IPR024568">
    <property type="entry name" value="RNase_HIII_N"/>
</dbReference>
<keyword evidence="10 14" id="KW-0479">Metal-binding</keyword>
<keyword evidence="13 14" id="KW-0460">Magnesium</keyword>
<dbReference type="PROSITE" id="PS51975">
    <property type="entry name" value="RNASE_H_2"/>
    <property type="match status" value="1"/>
</dbReference>
<evidence type="ECO:0000256" key="2">
    <source>
        <dbReference type="ARBA" id="ARBA00001946"/>
    </source>
</evidence>
<evidence type="ECO:0000313" key="18">
    <source>
        <dbReference type="EMBL" id="MBC5637524.1"/>
    </source>
</evidence>
<feature type="binding site" evidence="14 15">
    <location>
        <position position="102"/>
    </location>
    <ligand>
        <name>a divalent metal cation</name>
        <dbReference type="ChEBI" id="CHEBI:60240"/>
    </ligand>
</feature>
<evidence type="ECO:0000256" key="10">
    <source>
        <dbReference type="ARBA" id="ARBA00022723"/>
    </source>
</evidence>
<gene>
    <name evidence="14" type="primary">rnhC</name>
    <name evidence="18" type="ORF">H8S33_11965</name>
</gene>
<dbReference type="FunFam" id="3.30.420.10:FF:000047">
    <property type="entry name" value="Ribonuclease HIII"/>
    <property type="match status" value="1"/>
</dbReference>
<dbReference type="HAMAP" id="MF_00053">
    <property type="entry name" value="RNase_HIII"/>
    <property type="match status" value="1"/>
</dbReference>
<evidence type="ECO:0000256" key="13">
    <source>
        <dbReference type="ARBA" id="ARBA00022842"/>
    </source>
</evidence>
<organism evidence="18 19">
    <name type="scientific">Ornithinibacillus hominis</name>
    <dbReference type="NCBI Taxonomy" id="2763055"/>
    <lineage>
        <taxon>Bacteria</taxon>
        <taxon>Bacillati</taxon>
        <taxon>Bacillota</taxon>
        <taxon>Bacilli</taxon>
        <taxon>Bacillales</taxon>
        <taxon>Bacillaceae</taxon>
        <taxon>Ornithinibacillus</taxon>
    </lineage>
</organism>
<dbReference type="InterPro" id="IPR036397">
    <property type="entry name" value="RNaseH_sf"/>
</dbReference>
<dbReference type="EMBL" id="JACOOL010000008">
    <property type="protein sequence ID" value="MBC5637524.1"/>
    <property type="molecule type" value="Genomic_DNA"/>
</dbReference>
<comment type="cofactor">
    <cofactor evidence="14 15">
        <name>Mn(2+)</name>
        <dbReference type="ChEBI" id="CHEBI:29035"/>
    </cofactor>
    <cofactor evidence="14 15">
        <name>Mg(2+)</name>
        <dbReference type="ChEBI" id="CHEBI:18420"/>
    </cofactor>
    <text evidence="14 15">Manganese or magnesium. Binds 1 divalent metal ion per monomer in the absence of substrate. May bind a second metal ion after substrate binding.</text>
</comment>
<name>A0A923L6V8_9BACI</name>
<evidence type="ECO:0000256" key="9">
    <source>
        <dbReference type="ARBA" id="ARBA00022722"/>
    </source>
</evidence>
<dbReference type="GO" id="GO:0000287">
    <property type="term" value="F:magnesium ion binding"/>
    <property type="evidence" value="ECO:0007669"/>
    <property type="project" value="UniProtKB-UniRule"/>
</dbReference>
<dbReference type="RefSeq" id="WP_186870233.1">
    <property type="nucleotide sequence ID" value="NZ_JACOOL010000008.1"/>
</dbReference>
<dbReference type="InterPro" id="IPR012295">
    <property type="entry name" value="TBP_dom_sf"/>
</dbReference>
<feature type="compositionally biased region" description="Polar residues" evidence="16">
    <location>
        <begin position="66"/>
        <end position="86"/>
    </location>
</feature>
<evidence type="ECO:0000256" key="14">
    <source>
        <dbReference type="HAMAP-Rule" id="MF_00053"/>
    </source>
</evidence>
<dbReference type="GO" id="GO:0003723">
    <property type="term" value="F:RNA binding"/>
    <property type="evidence" value="ECO:0007669"/>
    <property type="project" value="UniProtKB-UniRule"/>
</dbReference>
<dbReference type="AlphaFoldDB" id="A0A923L6V8"/>
<comment type="cofactor">
    <cofactor evidence="2">
        <name>Mg(2+)</name>
        <dbReference type="ChEBI" id="CHEBI:18420"/>
    </cofactor>
</comment>
<dbReference type="EC" id="3.1.26.4" evidence="6 14"/>
<dbReference type="GO" id="GO:0006298">
    <property type="term" value="P:mismatch repair"/>
    <property type="evidence" value="ECO:0007669"/>
    <property type="project" value="TreeGrafter"/>
</dbReference>
<keyword evidence="11 14" id="KW-0255">Endonuclease</keyword>
<dbReference type="PANTHER" id="PTHR10954">
    <property type="entry name" value="RIBONUCLEASE H2 SUBUNIT A"/>
    <property type="match status" value="1"/>
</dbReference>
<evidence type="ECO:0000256" key="3">
    <source>
        <dbReference type="ARBA" id="ARBA00004065"/>
    </source>
</evidence>
<feature type="region of interest" description="Disordered" evidence="16">
    <location>
        <begin position="62"/>
        <end position="86"/>
    </location>
</feature>
<dbReference type="Proteomes" id="UP000637359">
    <property type="component" value="Unassembled WGS sequence"/>
</dbReference>
<evidence type="ECO:0000256" key="6">
    <source>
        <dbReference type="ARBA" id="ARBA00012180"/>
    </source>
</evidence>
<keyword evidence="8 14" id="KW-0963">Cytoplasm</keyword>
<reference evidence="18" key="1">
    <citation type="submission" date="2020-08" db="EMBL/GenBank/DDBJ databases">
        <title>Genome public.</title>
        <authorList>
            <person name="Liu C."/>
            <person name="Sun Q."/>
        </authorList>
    </citation>
    <scope>NUCLEOTIDE SEQUENCE</scope>
    <source>
        <strain evidence="18">BX22</strain>
    </source>
</reference>
<evidence type="ECO:0000256" key="5">
    <source>
        <dbReference type="ARBA" id="ARBA00008378"/>
    </source>
</evidence>
<evidence type="ECO:0000256" key="4">
    <source>
        <dbReference type="ARBA" id="ARBA00004496"/>
    </source>
</evidence>
<feature type="binding site" evidence="14 15">
    <location>
        <position position="103"/>
    </location>
    <ligand>
        <name>a divalent metal cation</name>
        <dbReference type="ChEBI" id="CHEBI:60240"/>
    </ligand>
</feature>
<dbReference type="Pfam" id="PF11858">
    <property type="entry name" value="DUF3378"/>
    <property type="match status" value="1"/>
</dbReference>
<comment type="subcellular location">
    <subcellularLocation>
        <location evidence="4 14">Cytoplasm</location>
    </subcellularLocation>
</comment>
<dbReference type="NCBIfam" id="TIGR00716">
    <property type="entry name" value="rnhC"/>
    <property type="match status" value="1"/>
</dbReference>